<gene>
    <name evidence="1" type="ORF">HD595_002452</name>
</gene>
<accession>A0ABT1JXK7</accession>
<proteinExistence type="predicted"/>
<evidence type="ECO:0000313" key="1">
    <source>
        <dbReference type="EMBL" id="MCP2346330.1"/>
    </source>
</evidence>
<protein>
    <submittedName>
        <fullName evidence="1">Uncharacterized protein</fullName>
    </submittedName>
</protein>
<dbReference type="RefSeq" id="WP_253768557.1">
    <property type="nucleotide sequence ID" value="NZ_BAAAVE010000009.1"/>
</dbReference>
<dbReference type="Proteomes" id="UP001320766">
    <property type="component" value="Unassembled WGS sequence"/>
</dbReference>
<reference evidence="1 2" key="1">
    <citation type="submission" date="2022-06" db="EMBL/GenBank/DDBJ databases">
        <title>Sequencing the genomes of 1000 actinobacteria strains.</title>
        <authorList>
            <person name="Klenk H.-P."/>
        </authorList>
    </citation>
    <scope>NUCLEOTIDE SEQUENCE [LARGE SCALE GENOMIC DNA]</scope>
    <source>
        <strain evidence="1 2">DSM 44170</strain>
    </source>
</reference>
<comment type="caution">
    <text evidence="1">The sequence shown here is derived from an EMBL/GenBank/DDBJ whole genome shotgun (WGS) entry which is preliminary data.</text>
</comment>
<name>A0ABT1JXK7_9ACTN</name>
<evidence type="ECO:0000313" key="2">
    <source>
        <dbReference type="Proteomes" id="UP001320766"/>
    </source>
</evidence>
<sequence>MDGRLAETGHGLRRLDSIVSVSAILLDDRGDPRWEEMYPDRQIREARRVRIMVAGPGGSGVRVDVSWPVRAARDVSFVENPPGAGEKRSLYVHGHRRSWGGNAQIWRIAEQLPDPDWPAVRP</sequence>
<organism evidence="1 2">
    <name type="scientific">Nonomuraea roseoviolacea subsp. carminata</name>
    <dbReference type="NCBI Taxonomy" id="160689"/>
    <lineage>
        <taxon>Bacteria</taxon>
        <taxon>Bacillati</taxon>
        <taxon>Actinomycetota</taxon>
        <taxon>Actinomycetes</taxon>
        <taxon>Streptosporangiales</taxon>
        <taxon>Streptosporangiaceae</taxon>
        <taxon>Nonomuraea</taxon>
    </lineage>
</organism>
<dbReference type="EMBL" id="JAMZEC010000001">
    <property type="protein sequence ID" value="MCP2346330.1"/>
    <property type="molecule type" value="Genomic_DNA"/>
</dbReference>
<keyword evidence="2" id="KW-1185">Reference proteome</keyword>